<reference evidence="2" key="1">
    <citation type="submission" date="2017-07" db="EMBL/GenBank/DDBJ databases">
        <authorList>
            <person name="Mikheyev A."/>
            <person name="Grau M."/>
        </authorList>
    </citation>
    <scope>NUCLEOTIDE SEQUENCE</scope>
    <source>
        <tissue evidence="2">Venom_gland</tissue>
    </source>
</reference>
<organism evidence="2">
    <name type="scientific">Micrurus surinamensis</name>
    <name type="common">Surinam coral snake</name>
    <dbReference type="NCBI Taxonomy" id="129470"/>
    <lineage>
        <taxon>Eukaryota</taxon>
        <taxon>Metazoa</taxon>
        <taxon>Chordata</taxon>
        <taxon>Craniata</taxon>
        <taxon>Vertebrata</taxon>
        <taxon>Euteleostomi</taxon>
        <taxon>Lepidosauria</taxon>
        <taxon>Squamata</taxon>
        <taxon>Bifurcata</taxon>
        <taxon>Unidentata</taxon>
        <taxon>Episquamata</taxon>
        <taxon>Toxicofera</taxon>
        <taxon>Serpentes</taxon>
        <taxon>Colubroidea</taxon>
        <taxon>Elapidae</taxon>
        <taxon>Elapinae</taxon>
        <taxon>Micrurus</taxon>
    </lineage>
</organism>
<protein>
    <submittedName>
        <fullName evidence="2">Uncharacterized protein</fullName>
    </submittedName>
</protein>
<accession>A0A2D4PKY6</accession>
<proteinExistence type="predicted"/>
<evidence type="ECO:0000313" key="2">
    <source>
        <dbReference type="EMBL" id="LAB57899.1"/>
    </source>
</evidence>
<keyword evidence="1" id="KW-0472">Membrane</keyword>
<sequence length="110" mass="12639">MYFLGLKCLAISFGSLKQLRYLYIMTFFSLRAAASAFIPMIQLKYKILVQHYCRKMLPVMKTCCIALILECSLLQGVNQLYFPPEFSSSLFLFSILFQPIFSSVPADYPP</sequence>
<dbReference type="EMBL" id="IACN01073105">
    <property type="protein sequence ID" value="LAB57899.1"/>
    <property type="molecule type" value="Transcribed_RNA"/>
</dbReference>
<dbReference type="AlphaFoldDB" id="A0A2D4PKY6"/>
<keyword evidence="1" id="KW-1133">Transmembrane helix</keyword>
<reference evidence="2" key="2">
    <citation type="submission" date="2017-11" db="EMBL/GenBank/DDBJ databases">
        <title>Coralsnake Venomics: Analyses of Venom Gland Transcriptomes and Proteomes of Six Brazilian Taxa.</title>
        <authorList>
            <person name="Aird S.D."/>
            <person name="Jorge da Silva N."/>
            <person name="Qiu L."/>
            <person name="Villar-Briones A."/>
            <person name="Aparecida-Saddi V."/>
            <person name="Campos-Telles M.P."/>
            <person name="Grau M."/>
            <person name="Mikheyev A.S."/>
        </authorList>
    </citation>
    <scope>NUCLEOTIDE SEQUENCE</scope>
    <source>
        <tissue evidence="2">Venom_gland</tissue>
    </source>
</reference>
<keyword evidence="1" id="KW-0812">Transmembrane</keyword>
<feature type="transmembrane region" description="Helical" evidence="1">
    <location>
        <begin position="20"/>
        <end position="41"/>
    </location>
</feature>
<name>A0A2D4PKY6_MICSU</name>
<evidence type="ECO:0000256" key="1">
    <source>
        <dbReference type="SAM" id="Phobius"/>
    </source>
</evidence>